<sequence length="119" mass="13411">MRDVKAEQLVLTLAVEWYEGPFWVLGGGDEVSGPYDTEDIRDFVALSPELLAEIGEWNEFYQATYNDDDPANSGITEPAEARKFDERGRVLAHKLRAEIPDVIKVRYQPVSGPLETIVN</sequence>
<evidence type="ECO:0000313" key="1">
    <source>
        <dbReference type="EMBL" id="MCP2164477.1"/>
    </source>
</evidence>
<organism evidence="1 2">
    <name type="scientific">Goodfellowiella coeruleoviolacea</name>
    <dbReference type="NCBI Taxonomy" id="334858"/>
    <lineage>
        <taxon>Bacteria</taxon>
        <taxon>Bacillati</taxon>
        <taxon>Actinomycetota</taxon>
        <taxon>Actinomycetes</taxon>
        <taxon>Pseudonocardiales</taxon>
        <taxon>Pseudonocardiaceae</taxon>
        <taxon>Goodfellowiella</taxon>
    </lineage>
</organism>
<comment type="caution">
    <text evidence="1">The sequence shown here is derived from an EMBL/GenBank/DDBJ whole genome shotgun (WGS) entry which is preliminary data.</text>
</comment>
<proteinExistence type="predicted"/>
<dbReference type="Proteomes" id="UP001206128">
    <property type="component" value="Unassembled WGS sequence"/>
</dbReference>
<name>A0AAE3GA41_9PSEU</name>
<dbReference type="RefSeq" id="WP_253768182.1">
    <property type="nucleotide sequence ID" value="NZ_JAMTCK010000003.1"/>
</dbReference>
<protein>
    <submittedName>
        <fullName evidence="1">Uncharacterized protein</fullName>
    </submittedName>
</protein>
<gene>
    <name evidence="1" type="ORF">LX83_001317</name>
</gene>
<dbReference type="AlphaFoldDB" id="A0AAE3GA41"/>
<reference evidence="1" key="1">
    <citation type="submission" date="2022-06" db="EMBL/GenBank/DDBJ databases">
        <title>Genomic Encyclopedia of Archaeal and Bacterial Type Strains, Phase II (KMG-II): from individual species to whole genera.</title>
        <authorList>
            <person name="Goeker M."/>
        </authorList>
    </citation>
    <scope>NUCLEOTIDE SEQUENCE</scope>
    <source>
        <strain evidence="1">DSM 43935</strain>
    </source>
</reference>
<accession>A0AAE3GA41</accession>
<dbReference type="EMBL" id="JAMTCK010000003">
    <property type="protein sequence ID" value="MCP2164477.1"/>
    <property type="molecule type" value="Genomic_DNA"/>
</dbReference>
<keyword evidence="2" id="KW-1185">Reference proteome</keyword>
<evidence type="ECO:0000313" key="2">
    <source>
        <dbReference type="Proteomes" id="UP001206128"/>
    </source>
</evidence>